<dbReference type="GO" id="GO:0030245">
    <property type="term" value="P:cellulose catabolic process"/>
    <property type="evidence" value="ECO:0007669"/>
    <property type="project" value="UniProtKB-UniRule"/>
</dbReference>
<comment type="domain">
    <text evidence="8">Has a modular structure: an endo-beta-1,4-glucanase catalytic module at the N-terminus, a linker rich in serines and threonines, and a C-terminal carbohydrate-binding module (CBM).</text>
</comment>
<sequence>MHFSSFAFVFAIFGVCHAHTLVWGDWINKVFQGDGRSIYVRSPPDNSPVVNISSDAMACNVNNTAVPDTLSVNAGDLFTFEWYHNTRDDDILASSHHGPIQVYIAPTASNGSGDVWVKLWSQAYVNGSWATDDMIAAHGQHSIYIPNIEAGAYLLRAEINALHQAEYLNDQNSFEGAQFYISCSQVQVVSDGGVPLPAGVPFPGAYVDSTPGILFNIYNTSGTLYVAPGPDVWSGAAGGFIGQIGNATNVTTS</sequence>
<dbReference type="AlphaFoldDB" id="A0A164QAI4"/>
<dbReference type="EC" id="1.14.99.56" evidence="8"/>
<dbReference type="OrthoDB" id="2525337at2759"/>
<evidence type="ECO:0000256" key="6">
    <source>
        <dbReference type="ARBA" id="ARBA00023326"/>
    </source>
</evidence>
<dbReference type="GO" id="GO:0030248">
    <property type="term" value="F:cellulose binding"/>
    <property type="evidence" value="ECO:0007669"/>
    <property type="project" value="UniProtKB-UniRule"/>
</dbReference>
<dbReference type="Proteomes" id="UP000076722">
    <property type="component" value="Unassembled WGS sequence"/>
</dbReference>
<comment type="subcellular location">
    <subcellularLocation>
        <location evidence="1 8">Secreted</location>
    </subcellularLocation>
</comment>
<evidence type="ECO:0000313" key="12">
    <source>
        <dbReference type="Proteomes" id="UP000076722"/>
    </source>
</evidence>
<dbReference type="InterPro" id="IPR005103">
    <property type="entry name" value="AA9_LPMO"/>
</dbReference>
<evidence type="ECO:0000256" key="4">
    <source>
        <dbReference type="ARBA" id="ARBA00023157"/>
    </source>
</evidence>
<feature type="signal peptide" evidence="9">
    <location>
        <begin position="1"/>
        <end position="18"/>
    </location>
</feature>
<evidence type="ECO:0000256" key="2">
    <source>
        <dbReference type="ARBA" id="ARBA00022525"/>
    </source>
</evidence>
<name>A0A164QAI4_9AGAM</name>
<dbReference type="Gene3D" id="2.70.50.70">
    <property type="match status" value="1"/>
</dbReference>
<dbReference type="GO" id="GO:0005576">
    <property type="term" value="C:extracellular region"/>
    <property type="evidence" value="ECO:0007669"/>
    <property type="project" value="UniProtKB-SubCell"/>
</dbReference>
<evidence type="ECO:0000256" key="9">
    <source>
        <dbReference type="SAM" id="SignalP"/>
    </source>
</evidence>
<comment type="similarity">
    <text evidence="7">Belongs to the polysaccharide monooxygenase AA9 family.</text>
</comment>
<dbReference type="EMBL" id="KV419427">
    <property type="protein sequence ID" value="KZS89481.1"/>
    <property type="molecule type" value="Genomic_DNA"/>
</dbReference>
<reference evidence="11 12" key="1">
    <citation type="journal article" date="2016" name="Mol. Biol. Evol.">
        <title>Comparative Genomics of Early-Diverging Mushroom-Forming Fungi Provides Insights into the Origins of Lignocellulose Decay Capabilities.</title>
        <authorList>
            <person name="Nagy L.G."/>
            <person name="Riley R."/>
            <person name="Tritt A."/>
            <person name="Adam C."/>
            <person name="Daum C."/>
            <person name="Floudas D."/>
            <person name="Sun H."/>
            <person name="Yadav J.S."/>
            <person name="Pangilinan J."/>
            <person name="Larsson K.H."/>
            <person name="Matsuura K."/>
            <person name="Barry K."/>
            <person name="Labutti K."/>
            <person name="Kuo R."/>
            <person name="Ohm R.A."/>
            <person name="Bhattacharya S.S."/>
            <person name="Shirouzu T."/>
            <person name="Yoshinaga Y."/>
            <person name="Martin F.M."/>
            <person name="Grigoriev I.V."/>
            <person name="Hibbett D.S."/>
        </authorList>
    </citation>
    <scope>NUCLEOTIDE SEQUENCE [LARGE SCALE GENOMIC DNA]</scope>
    <source>
        <strain evidence="11 12">HHB9708</strain>
    </source>
</reference>
<feature type="chain" id="PRO_5007852534" description="AA9 family lytic polysaccharide monooxygenase" evidence="9">
    <location>
        <begin position="19"/>
        <end position="253"/>
    </location>
</feature>
<keyword evidence="9" id="KW-0732">Signal</keyword>
<evidence type="ECO:0000256" key="7">
    <source>
        <dbReference type="ARBA" id="ARBA00044502"/>
    </source>
</evidence>
<dbReference type="InterPro" id="IPR049892">
    <property type="entry name" value="AA9"/>
</dbReference>
<keyword evidence="6 8" id="KW-0624">Polysaccharide degradation</keyword>
<dbReference type="PANTHER" id="PTHR33353">
    <property type="entry name" value="PUTATIVE (AFU_ORTHOLOGUE AFUA_1G12560)-RELATED"/>
    <property type="match status" value="1"/>
</dbReference>
<dbReference type="PANTHER" id="PTHR33353:SF17">
    <property type="entry name" value="ENDO-BETA-1,4-GLUCANASE D"/>
    <property type="match status" value="1"/>
</dbReference>
<gene>
    <name evidence="11" type="ORF">SISNIDRAFT_489162</name>
</gene>
<evidence type="ECO:0000256" key="8">
    <source>
        <dbReference type="RuleBase" id="RU368122"/>
    </source>
</evidence>
<evidence type="ECO:0000256" key="1">
    <source>
        <dbReference type="ARBA" id="ARBA00004613"/>
    </source>
</evidence>
<dbReference type="CDD" id="cd21175">
    <property type="entry name" value="LPMO_AA9"/>
    <property type="match status" value="1"/>
</dbReference>
<keyword evidence="12" id="KW-1185">Reference proteome</keyword>
<evidence type="ECO:0000259" key="10">
    <source>
        <dbReference type="Pfam" id="PF03443"/>
    </source>
</evidence>
<comment type="function">
    <text evidence="8">Lytic polysaccharide monooxygenase (LMPO) that depolymerizes crystalline and amorphous polysaccharides via the oxidation of scissile alpha- or beta-(1-4)-glycosidic bonds, yielding C1 and/or C4 oxidation products. Catalysis by LPMOs requires the reduction of the active-site copper from Cu(II) to Cu(I) by a reducing agent and H(2)O(2) or O(2) as a cosubstrate.</text>
</comment>
<dbReference type="Pfam" id="PF03443">
    <property type="entry name" value="AA9"/>
    <property type="match status" value="1"/>
</dbReference>
<evidence type="ECO:0000313" key="11">
    <source>
        <dbReference type="EMBL" id="KZS89481.1"/>
    </source>
</evidence>
<proteinExistence type="inferred from homology"/>
<evidence type="ECO:0000256" key="5">
    <source>
        <dbReference type="ARBA" id="ARBA00023277"/>
    </source>
</evidence>
<comment type="catalytic activity">
    <reaction evidence="8">
        <text>[(1-&gt;4)-beta-D-glucosyl]n+m + reduced acceptor + O2 = 4-dehydro-beta-D-glucosyl-[(1-&gt;4)-beta-D-glucosyl]n-1 + [(1-&gt;4)-beta-D-glucosyl]m + acceptor + H2O.</text>
        <dbReference type="EC" id="1.14.99.56"/>
    </reaction>
</comment>
<keyword evidence="5 8" id="KW-0119">Carbohydrate metabolism</keyword>
<dbReference type="GO" id="GO:0008810">
    <property type="term" value="F:cellulase activity"/>
    <property type="evidence" value="ECO:0007669"/>
    <property type="project" value="UniProtKB-UniRule"/>
</dbReference>
<dbReference type="STRING" id="1314777.A0A164QAI4"/>
<keyword evidence="2 8" id="KW-0964">Secreted</keyword>
<keyword evidence="3 8" id="KW-0136">Cellulose degradation</keyword>
<accession>A0A164QAI4</accession>
<organism evidence="11 12">
    <name type="scientific">Sistotremastrum niveocremeum HHB9708</name>
    <dbReference type="NCBI Taxonomy" id="1314777"/>
    <lineage>
        <taxon>Eukaryota</taxon>
        <taxon>Fungi</taxon>
        <taxon>Dikarya</taxon>
        <taxon>Basidiomycota</taxon>
        <taxon>Agaricomycotina</taxon>
        <taxon>Agaricomycetes</taxon>
        <taxon>Sistotremastrales</taxon>
        <taxon>Sistotremastraceae</taxon>
        <taxon>Sertulicium</taxon>
        <taxon>Sertulicium niveocremeum</taxon>
    </lineage>
</organism>
<keyword evidence="11" id="KW-0378">Hydrolase</keyword>
<feature type="domain" description="Auxiliary Activity family 9 catalytic" evidence="10">
    <location>
        <begin position="38"/>
        <end position="220"/>
    </location>
</feature>
<protein>
    <recommendedName>
        <fullName evidence="8">AA9 family lytic polysaccharide monooxygenase</fullName>
        <ecNumber evidence="8">1.14.99.56</ecNumber>
    </recommendedName>
    <alternativeName>
        <fullName evidence="8">Endo-beta-1,4-glucanase</fullName>
    </alternativeName>
    <alternativeName>
        <fullName evidence="8">Glycosyl hydrolase 61 family protein</fullName>
    </alternativeName>
</protein>
<keyword evidence="4 8" id="KW-1015">Disulfide bond</keyword>
<evidence type="ECO:0000256" key="3">
    <source>
        <dbReference type="ARBA" id="ARBA00023001"/>
    </source>
</evidence>